<dbReference type="EnsemblPlants" id="AVESA.00010b.r2.2CG0298060.1">
    <property type="protein sequence ID" value="AVESA.00010b.r2.2CG0298060.1.CDS.1"/>
    <property type="gene ID" value="AVESA.00010b.r2.2CG0298060"/>
</dbReference>
<evidence type="ECO:0000313" key="2">
    <source>
        <dbReference type="Proteomes" id="UP001732700"/>
    </source>
</evidence>
<name>A0ACD5UQY6_AVESA</name>
<organism evidence="1 2">
    <name type="scientific">Avena sativa</name>
    <name type="common">Oat</name>
    <dbReference type="NCBI Taxonomy" id="4498"/>
    <lineage>
        <taxon>Eukaryota</taxon>
        <taxon>Viridiplantae</taxon>
        <taxon>Streptophyta</taxon>
        <taxon>Embryophyta</taxon>
        <taxon>Tracheophyta</taxon>
        <taxon>Spermatophyta</taxon>
        <taxon>Magnoliopsida</taxon>
        <taxon>Liliopsida</taxon>
        <taxon>Poales</taxon>
        <taxon>Poaceae</taxon>
        <taxon>BOP clade</taxon>
        <taxon>Pooideae</taxon>
        <taxon>Poodae</taxon>
        <taxon>Poeae</taxon>
        <taxon>Poeae Chloroplast Group 1 (Aveneae type)</taxon>
        <taxon>Aveninae</taxon>
        <taxon>Avena</taxon>
    </lineage>
</organism>
<reference evidence="1" key="1">
    <citation type="submission" date="2021-05" db="EMBL/GenBank/DDBJ databases">
        <authorList>
            <person name="Scholz U."/>
            <person name="Mascher M."/>
            <person name="Fiebig A."/>
        </authorList>
    </citation>
    <scope>NUCLEOTIDE SEQUENCE [LARGE SCALE GENOMIC DNA]</scope>
</reference>
<proteinExistence type="predicted"/>
<keyword evidence="2" id="KW-1185">Reference proteome</keyword>
<dbReference type="Proteomes" id="UP001732700">
    <property type="component" value="Chromosome 2C"/>
</dbReference>
<protein>
    <submittedName>
        <fullName evidence="1">Uncharacterized protein</fullName>
    </submittedName>
</protein>
<evidence type="ECO:0000313" key="1">
    <source>
        <dbReference type="EnsemblPlants" id="AVESA.00010b.r2.2CG0298060.1.CDS.1"/>
    </source>
</evidence>
<reference evidence="1" key="2">
    <citation type="submission" date="2025-09" db="UniProtKB">
        <authorList>
            <consortium name="EnsemblPlants"/>
        </authorList>
    </citation>
    <scope>IDENTIFICATION</scope>
</reference>
<sequence length="275" mass="31426">MPDSHGPIISLVSPEWEVKFPVSSLRAETRVGSDHTPLMLDTGKGSLVKSNRFFLETKWFSIPGFAENVKSNWLCMLQQPARRRDAIDLWYSLSRGLRQFLRGWAANLGKTSREAKAAFLGQIQELDVLADAEGLDEEGWALRYHLENQLIQILVEEEHRRQRGRQKWLLKGDTNIAYFHATTNGRRRKCSIMDLSSKSCPIMGKEKIQNHIYEFYMGLMRSDEPKFLSLGKNWEGTQRVSMEDNNVLALTFTMKELEEILAGTKTATTPGLDGF</sequence>
<accession>A0ACD5UQY6</accession>